<dbReference type="EMBL" id="JWIN03000012">
    <property type="protein sequence ID" value="KAB1270343.1"/>
    <property type="molecule type" value="Genomic_DNA"/>
</dbReference>
<feature type="region of interest" description="Disordered" evidence="1">
    <location>
        <begin position="38"/>
        <end position="135"/>
    </location>
</feature>
<dbReference type="Proteomes" id="UP000299084">
    <property type="component" value="Unassembled WGS sequence"/>
</dbReference>
<protein>
    <submittedName>
        <fullName evidence="2">Uncharacterized protein</fullName>
    </submittedName>
</protein>
<dbReference type="AlphaFoldDB" id="A0A5N4DGN0"/>
<keyword evidence="3" id="KW-1185">Reference proteome</keyword>
<accession>A0A5N4DGN0</accession>
<comment type="caution">
    <text evidence="2">The sequence shown here is derived from an EMBL/GenBank/DDBJ whole genome shotgun (WGS) entry which is preliminary data.</text>
</comment>
<evidence type="ECO:0000313" key="3">
    <source>
        <dbReference type="Proteomes" id="UP000299084"/>
    </source>
</evidence>
<evidence type="ECO:0000313" key="2">
    <source>
        <dbReference type="EMBL" id="KAB1270343.1"/>
    </source>
</evidence>
<sequence>MTCSCSISWGYFPQPNGRPLPELPALRRGHNIWCIRAQLPQPATSTPRKASVQSNPGRGRLGHQSCKGRPASLLPTGPREQQSAPTLQTTPGWVGTPPTKQQPPAGPGPSGRVNHTAPNPSLHTHGGTHLIPGLH</sequence>
<reference evidence="2 3" key="1">
    <citation type="journal article" date="2019" name="Mol. Ecol. Resour.">
        <title>Improving Illumina assemblies with Hi-C and long reads: an example with the North African dromedary.</title>
        <authorList>
            <person name="Elbers J.P."/>
            <person name="Rogers M.F."/>
            <person name="Perelman P.L."/>
            <person name="Proskuryakova A.A."/>
            <person name="Serdyukova N.A."/>
            <person name="Johnson W.E."/>
            <person name="Horin P."/>
            <person name="Corander J."/>
            <person name="Murphy D."/>
            <person name="Burger P.A."/>
        </authorList>
    </citation>
    <scope>NUCLEOTIDE SEQUENCE [LARGE SCALE GENOMIC DNA]</scope>
    <source>
        <strain evidence="2">Drom800</strain>
        <tissue evidence="2">Blood</tissue>
    </source>
</reference>
<gene>
    <name evidence="2" type="ORF">Cadr_000017364</name>
</gene>
<organism evidence="2 3">
    <name type="scientific">Camelus dromedarius</name>
    <name type="common">Dromedary</name>
    <name type="synonym">Arabian camel</name>
    <dbReference type="NCBI Taxonomy" id="9838"/>
    <lineage>
        <taxon>Eukaryota</taxon>
        <taxon>Metazoa</taxon>
        <taxon>Chordata</taxon>
        <taxon>Craniata</taxon>
        <taxon>Vertebrata</taxon>
        <taxon>Euteleostomi</taxon>
        <taxon>Mammalia</taxon>
        <taxon>Eutheria</taxon>
        <taxon>Laurasiatheria</taxon>
        <taxon>Artiodactyla</taxon>
        <taxon>Tylopoda</taxon>
        <taxon>Camelidae</taxon>
        <taxon>Camelus</taxon>
    </lineage>
</organism>
<proteinExistence type="predicted"/>
<feature type="compositionally biased region" description="Polar residues" evidence="1">
    <location>
        <begin position="41"/>
        <end position="56"/>
    </location>
</feature>
<feature type="compositionally biased region" description="Polar residues" evidence="1">
    <location>
        <begin position="79"/>
        <end position="91"/>
    </location>
</feature>
<evidence type="ECO:0000256" key="1">
    <source>
        <dbReference type="SAM" id="MobiDB-lite"/>
    </source>
</evidence>
<name>A0A5N4DGN0_CAMDR</name>